<evidence type="ECO:0000256" key="4">
    <source>
        <dbReference type="ARBA" id="ARBA00035204"/>
    </source>
</evidence>
<sequence>MARNDTPIREIADGELLTQLAERREELFNLRFQLVTGQLDNSARLGEVKRMIARILTELREREIAAAERENA</sequence>
<dbReference type="HAMAP" id="MF_00374">
    <property type="entry name" value="Ribosomal_uL29"/>
    <property type="match status" value="1"/>
</dbReference>
<dbReference type="PANTHER" id="PTHR10916">
    <property type="entry name" value="60S RIBOSOMAL PROTEIN L35/50S RIBOSOMAL PROTEIN L29"/>
    <property type="match status" value="1"/>
</dbReference>
<evidence type="ECO:0000256" key="3">
    <source>
        <dbReference type="ARBA" id="ARBA00023274"/>
    </source>
</evidence>
<evidence type="ECO:0000313" key="6">
    <source>
        <dbReference type="EMBL" id="MBK9295323.1"/>
    </source>
</evidence>
<dbReference type="EMBL" id="JADJZA010000001">
    <property type="protein sequence ID" value="MBK9295323.1"/>
    <property type="molecule type" value="Genomic_DNA"/>
</dbReference>
<keyword evidence="2 5" id="KW-0689">Ribosomal protein</keyword>
<dbReference type="PANTHER" id="PTHR10916:SF0">
    <property type="entry name" value="LARGE RIBOSOMAL SUBUNIT PROTEIN UL29C"/>
    <property type="match status" value="1"/>
</dbReference>
<protein>
    <recommendedName>
        <fullName evidence="4 5">Large ribosomal subunit protein uL29</fullName>
    </recommendedName>
</protein>
<comment type="similarity">
    <text evidence="1 5">Belongs to the universal ribosomal protein uL29 family.</text>
</comment>
<evidence type="ECO:0000313" key="7">
    <source>
        <dbReference type="Proteomes" id="UP000727993"/>
    </source>
</evidence>
<dbReference type="Gene3D" id="1.10.287.310">
    <property type="match status" value="1"/>
</dbReference>
<dbReference type="GO" id="GO:0003735">
    <property type="term" value="F:structural constituent of ribosome"/>
    <property type="evidence" value="ECO:0007669"/>
    <property type="project" value="InterPro"/>
</dbReference>
<reference evidence="6 7" key="1">
    <citation type="submission" date="2020-10" db="EMBL/GenBank/DDBJ databases">
        <title>Connecting structure to function with the recovery of over 1000 high-quality activated sludge metagenome-assembled genomes encoding full-length rRNA genes using long-read sequencing.</title>
        <authorList>
            <person name="Singleton C.M."/>
            <person name="Petriglieri F."/>
            <person name="Kristensen J.M."/>
            <person name="Kirkegaard R.H."/>
            <person name="Michaelsen T.Y."/>
            <person name="Andersen M.H."/>
            <person name="Karst S.M."/>
            <person name="Dueholm M.S."/>
            <person name="Nielsen P.H."/>
            <person name="Albertsen M."/>
        </authorList>
    </citation>
    <scope>NUCLEOTIDE SEQUENCE [LARGE SCALE GENOMIC DNA]</scope>
    <source>
        <strain evidence="6">Lyne_18-Q3-R50-59_MAXAC.006</strain>
    </source>
</reference>
<accession>A0A936N824</accession>
<dbReference type="NCBIfam" id="TIGR00012">
    <property type="entry name" value="L29"/>
    <property type="match status" value="1"/>
</dbReference>
<dbReference type="Proteomes" id="UP000727993">
    <property type="component" value="Unassembled WGS sequence"/>
</dbReference>
<name>A0A936N824_9ACTN</name>
<gene>
    <name evidence="5 6" type="primary">rpmC</name>
    <name evidence="6" type="ORF">IPN02_00280</name>
</gene>
<comment type="caution">
    <text evidence="6">The sequence shown here is derived from an EMBL/GenBank/DDBJ whole genome shotgun (WGS) entry which is preliminary data.</text>
</comment>
<evidence type="ECO:0000256" key="5">
    <source>
        <dbReference type="HAMAP-Rule" id="MF_00374"/>
    </source>
</evidence>
<evidence type="ECO:0000256" key="1">
    <source>
        <dbReference type="ARBA" id="ARBA00009254"/>
    </source>
</evidence>
<dbReference type="FunFam" id="1.10.287.310:FF:000001">
    <property type="entry name" value="50S ribosomal protein L29"/>
    <property type="match status" value="1"/>
</dbReference>
<dbReference type="GO" id="GO:0006412">
    <property type="term" value="P:translation"/>
    <property type="evidence" value="ECO:0007669"/>
    <property type="project" value="UniProtKB-UniRule"/>
</dbReference>
<dbReference type="AlphaFoldDB" id="A0A936N824"/>
<organism evidence="6 7">
    <name type="scientific">Candidatus Neomicrothrix subdominans</name>
    <dbReference type="NCBI Taxonomy" id="2954438"/>
    <lineage>
        <taxon>Bacteria</taxon>
        <taxon>Bacillati</taxon>
        <taxon>Actinomycetota</taxon>
        <taxon>Acidimicrobiia</taxon>
        <taxon>Acidimicrobiales</taxon>
        <taxon>Microthrixaceae</taxon>
        <taxon>Candidatus Neomicrothrix</taxon>
    </lineage>
</organism>
<dbReference type="Pfam" id="PF00831">
    <property type="entry name" value="Ribosomal_L29"/>
    <property type="match status" value="1"/>
</dbReference>
<evidence type="ECO:0000256" key="2">
    <source>
        <dbReference type="ARBA" id="ARBA00022980"/>
    </source>
</evidence>
<dbReference type="CDD" id="cd00427">
    <property type="entry name" value="Ribosomal_L29_HIP"/>
    <property type="match status" value="1"/>
</dbReference>
<dbReference type="InterPro" id="IPR001854">
    <property type="entry name" value="Ribosomal_uL29"/>
</dbReference>
<dbReference type="SUPFAM" id="SSF46561">
    <property type="entry name" value="Ribosomal protein L29 (L29p)"/>
    <property type="match status" value="1"/>
</dbReference>
<proteinExistence type="inferred from homology"/>
<dbReference type="GO" id="GO:0022625">
    <property type="term" value="C:cytosolic large ribosomal subunit"/>
    <property type="evidence" value="ECO:0007669"/>
    <property type="project" value="TreeGrafter"/>
</dbReference>
<dbReference type="InterPro" id="IPR050063">
    <property type="entry name" value="Ribosomal_protein_uL29"/>
</dbReference>
<keyword evidence="3 5" id="KW-0687">Ribonucleoprotein</keyword>
<dbReference type="InterPro" id="IPR036049">
    <property type="entry name" value="Ribosomal_uL29_sf"/>
</dbReference>